<evidence type="ECO:0000256" key="1">
    <source>
        <dbReference type="SAM" id="Phobius"/>
    </source>
</evidence>
<evidence type="ECO:0000313" key="2">
    <source>
        <dbReference type="EMBL" id="MFD0857301.1"/>
    </source>
</evidence>
<sequence>MSAATITAAYPQIGLSLNVGAAVLGVLYAITRDAGRNGSEDDRDN</sequence>
<keyword evidence="1" id="KW-0812">Transmembrane</keyword>
<keyword evidence="3" id="KW-1185">Reference proteome</keyword>
<proteinExistence type="predicted"/>
<comment type="caution">
    <text evidence="2">The sequence shown here is derived from an EMBL/GenBank/DDBJ whole genome shotgun (WGS) entry which is preliminary data.</text>
</comment>
<keyword evidence="1" id="KW-0472">Membrane</keyword>
<protein>
    <submittedName>
        <fullName evidence="2">Uncharacterized protein</fullName>
    </submittedName>
</protein>
<dbReference type="EMBL" id="JBHTIR010004400">
    <property type="protein sequence ID" value="MFD0857301.1"/>
    <property type="molecule type" value="Genomic_DNA"/>
</dbReference>
<organism evidence="2 3">
    <name type="scientific">Actinomadura adrarensis</name>
    <dbReference type="NCBI Taxonomy" id="1819600"/>
    <lineage>
        <taxon>Bacteria</taxon>
        <taxon>Bacillati</taxon>
        <taxon>Actinomycetota</taxon>
        <taxon>Actinomycetes</taxon>
        <taxon>Streptosporangiales</taxon>
        <taxon>Thermomonosporaceae</taxon>
        <taxon>Actinomadura</taxon>
    </lineage>
</organism>
<keyword evidence="1" id="KW-1133">Transmembrane helix</keyword>
<name>A0ABW3CRV7_9ACTN</name>
<accession>A0ABW3CRV7</accession>
<evidence type="ECO:0000313" key="3">
    <source>
        <dbReference type="Proteomes" id="UP001597083"/>
    </source>
</evidence>
<reference evidence="3" key="1">
    <citation type="journal article" date="2019" name="Int. J. Syst. Evol. Microbiol.">
        <title>The Global Catalogue of Microorganisms (GCM) 10K type strain sequencing project: providing services to taxonomists for standard genome sequencing and annotation.</title>
        <authorList>
            <consortium name="The Broad Institute Genomics Platform"/>
            <consortium name="The Broad Institute Genome Sequencing Center for Infectious Disease"/>
            <person name="Wu L."/>
            <person name="Ma J."/>
        </authorList>
    </citation>
    <scope>NUCLEOTIDE SEQUENCE [LARGE SCALE GENOMIC DNA]</scope>
    <source>
        <strain evidence="3">JCM 31696</strain>
    </source>
</reference>
<feature type="transmembrane region" description="Helical" evidence="1">
    <location>
        <begin position="12"/>
        <end position="30"/>
    </location>
</feature>
<gene>
    <name evidence="2" type="ORF">ACFQ07_34175</name>
</gene>
<dbReference type="Proteomes" id="UP001597083">
    <property type="component" value="Unassembled WGS sequence"/>
</dbReference>